<sequence length="262" mass="27899">MSKTLPADLQLALAMADVADVITMQHYQSSTLRVESKPDLTPVTEADRAAEQSLRALLAEQRPLDDILGEEFGESAHTSTRRWIIDPIDGTKNYVRGVPVWATLIALTIDRIPVLGVVSAPALARRWWAATGSGAWTSSLGKPAQPISVSAVANIADASFAYSDAIGWEERGALGGLQHLNETTWRQRAYGDFWSHMLVAEGAVDISAEPDLGAWDMAALIPIITEAGGKATGFDGGPALESGCLVAANGLLHGMVLDRLKS</sequence>
<organism evidence="13">
    <name type="scientific">freshwater metagenome</name>
    <dbReference type="NCBI Taxonomy" id="449393"/>
    <lineage>
        <taxon>unclassified sequences</taxon>
        <taxon>metagenomes</taxon>
        <taxon>ecological metagenomes</taxon>
    </lineage>
</organism>
<dbReference type="GO" id="GO:0000105">
    <property type="term" value="P:L-histidine biosynthetic process"/>
    <property type="evidence" value="ECO:0007669"/>
    <property type="project" value="UniProtKB-UniPathway"/>
</dbReference>
<dbReference type="FunFam" id="3.30.540.10:FF:000003">
    <property type="entry name" value="Inositol-1-monophosphatase"/>
    <property type="match status" value="1"/>
</dbReference>
<evidence type="ECO:0000256" key="5">
    <source>
        <dbReference type="ARBA" id="ARBA00022605"/>
    </source>
</evidence>
<accession>A0A6J6L472</accession>
<dbReference type="PRINTS" id="PR00377">
    <property type="entry name" value="IMPHPHTASES"/>
</dbReference>
<gene>
    <name evidence="12" type="ORF">UFOPK1908_00645</name>
    <name evidence="13" type="ORF">UFOPK2282_00176</name>
    <name evidence="14" type="ORF">UFOPK3576_00965</name>
</gene>
<dbReference type="GO" id="GO:0006020">
    <property type="term" value="P:inositol metabolic process"/>
    <property type="evidence" value="ECO:0007669"/>
    <property type="project" value="TreeGrafter"/>
</dbReference>
<reference evidence="13" key="1">
    <citation type="submission" date="2020-05" db="EMBL/GenBank/DDBJ databases">
        <authorList>
            <person name="Chiriac C."/>
            <person name="Salcher M."/>
            <person name="Ghai R."/>
            <person name="Kavagutti S V."/>
        </authorList>
    </citation>
    <scope>NUCLEOTIDE SEQUENCE</scope>
</reference>
<dbReference type="SUPFAM" id="SSF56655">
    <property type="entry name" value="Carbohydrate phosphatase"/>
    <property type="match status" value="1"/>
</dbReference>
<dbReference type="Gene3D" id="3.40.190.80">
    <property type="match status" value="1"/>
</dbReference>
<evidence type="ECO:0000256" key="7">
    <source>
        <dbReference type="ARBA" id="ARBA00022801"/>
    </source>
</evidence>
<dbReference type="EMBL" id="CAFBMO010000037">
    <property type="protein sequence ID" value="CAB4908886.1"/>
    <property type="molecule type" value="Genomic_DNA"/>
</dbReference>
<keyword evidence="6" id="KW-0479">Metal-binding</keyword>
<dbReference type="GO" id="GO:0004401">
    <property type="term" value="F:histidinol-phosphatase activity"/>
    <property type="evidence" value="ECO:0007669"/>
    <property type="project" value="UniProtKB-EC"/>
</dbReference>
<keyword evidence="7" id="KW-0378">Hydrolase</keyword>
<keyword evidence="5" id="KW-0028">Amino-acid biosynthesis</keyword>
<evidence type="ECO:0000313" key="13">
    <source>
        <dbReference type="EMBL" id="CAB4655209.1"/>
    </source>
</evidence>
<evidence type="ECO:0000313" key="12">
    <source>
        <dbReference type="EMBL" id="CAB4619445.1"/>
    </source>
</evidence>
<dbReference type="AlphaFoldDB" id="A0A6J6L472"/>
<keyword evidence="8" id="KW-0460">Magnesium</keyword>
<comment type="catalytic activity">
    <reaction evidence="11">
        <text>L-histidinol phosphate + H2O = L-histidinol + phosphate</text>
        <dbReference type="Rhea" id="RHEA:14465"/>
        <dbReference type="ChEBI" id="CHEBI:15377"/>
        <dbReference type="ChEBI" id="CHEBI:43474"/>
        <dbReference type="ChEBI" id="CHEBI:57699"/>
        <dbReference type="ChEBI" id="CHEBI:57980"/>
        <dbReference type="EC" id="3.1.3.15"/>
    </reaction>
</comment>
<name>A0A6J6L472_9ZZZZ</name>
<dbReference type="GO" id="GO:0007165">
    <property type="term" value="P:signal transduction"/>
    <property type="evidence" value="ECO:0007669"/>
    <property type="project" value="TreeGrafter"/>
</dbReference>
<evidence type="ECO:0000256" key="8">
    <source>
        <dbReference type="ARBA" id="ARBA00022842"/>
    </source>
</evidence>
<proteinExistence type="inferred from homology"/>
<dbReference type="EMBL" id="CAEZWR010000012">
    <property type="protein sequence ID" value="CAB4655209.1"/>
    <property type="molecule type" value="Genomic_DNA"/>
</dbReference>
<dbReference type="EC" id="3.1.3.15" evidence="4"/>
<dbReference type="EMBL" id="CAEZVB010000022">
    <property type="protein sequence ID" value="CAB4619445.1"/>
    <property type="molecule type" value="Genomic_DNA"/>
</dbReference>
<evidence type="ECO:0000256" key="9">
    <source>
        <dbReference type="ARBA" id="ARBA00023102"/>
    </source>
</evidence>
<dbReference type="GO" id="GO:0008934">
    <property type="term" value="F:inositol monophosphate 1-phosphatase activity"/>
    <property type="evidence" value="ECO:0007669"/>
    <property type="project" value="TreeGrafter"/>
</dbReference>
<evidence type="ECO:0000256" key="6">
    <source>
        <dbReference type="ARBA" id="ARBA00022723"/>
    </source>
</evidence>
<evidence type="ECO:0000256" key="4">
    <source>
        <dbReference type="ARBA" id="ARBA00013085"/>
    </source>
</evidence>
<dbReference type="GO" id="GO:0046872">
    <property type="term" value="F:metal ion binding"/>
    <property type="evidence" value="ECO:0007669"/>
    <property type="project" value="UniProtKB-KW"/>
</dbReference>
<dbReference type="InterPro" id="IPR020583">
    <property type="entry name" value="Inositol_monoP_metal-BS"/>
</dbReference>
<dbReference type="Pfam" id="PF00459">
    <property type="entry name" value="Inositol_P"/>
    <property type="match status" value="1"/>
</dbReference>
<dbReference type="PANTHER" id="PTHR20854:SF4">
    <property type="entry name" value="INOSITOL-1-MONOPHOSPHATASE-RELATED"/>
    <property type="match status" value="1"/>
</dbReference>
<dbReference type="PROSITE" id="PS00629">
    <property type="entry name" value="IMP_1"/>
    <property type="match status" value="1"/>
</dbReference>
<evidence type="ECO:0000256" key="2">
    <source>
        <dbReference type="ARBA" id="ARBA00004970"/>
    </source>
</evidence>
<dbReference type="NCBIfam" id="TIGR02067">
    <property type="entry name" value="his_9_HisN"/>
    <property type="match status" value="1"/>
</dbReference>
<keyword evidence="9" id="KW-0368">Histidine biosynthesis</keyword>
<dbReference type="PANTHER" id="PTHR20854">
    <property type="entry name" value="INOSITOL MONOPHOSPHATASE"/>
    <property type="match status" value="1"/>
</dbReference>
<evidence type="ECO:0000256" key="1">
    <source>
        <dbReference type="ARBA" id="ARBA00001946"/>
    </source>
</evidence>
<dbReference type="InterPro" id="IPR011809">
    <property type="entry name" value="His_9_proposed"/>
</dbReference>
<dbReference type="InterPro" id="IPR000760">
    <property type="entry name" value="Inositol_monophosphatase-like"/>
</dbReference>
<comment type="cofactor">
    <cofactor evidence="1">
        <name>Mg(2+)</name>
        <dbReference type="ChEBI" id="CHEBI:18420"/>
    </cofactor>
</comment>
<evidence type="ECO:0000256" key="3">
    <source>
        <dbReference type="ARBA" id="ARBA00009759"/>
    </source>
</evidence>
<comment type="pathway">
    <text evidence="2">Amino-acid biosynthesis; L-histidine biosynthesis; L-histidine from 5-phospho-alpha-D-ribose 1-diphosphate: step 8/9.</text>
</comment>
<comment type="similarity">
    <text evidence="3">Belongs to the inositol monophosphatase superfamily.</text>
</comment>
<protein>
    <recommendedName>
        <fullName evidence="4">histidinol-phosphatase</fullName>
        <ecNumber evidence="4">3.1.3.15</ecNumber>
    </recommendedName>
    <alternativeName>
        <fullName evidence="10">Histidinol-phosphate phosphatase</fullName>
    </alternativeName>
</protein>
<evidence type="ECO:0000256" key="11">
    <source>
        <dbReference type="ARBA" id="ARBA00049158"/>
    </source>
</evidence>
<evidence type="ECO:0000313" key="14">
    <source>
        <dbReference type="EMBL" id="CAB4908886.1"/>
    </source>
</evidence>
<dbReference type="UniPathway" id="UPA00031">
    <property type="reaction ID" value="UER00013"/>
</dbReference>
<dbReference type="Gene3D" id="3.30.540.10">
    <property type="entry name" value="Fructose-1,6-Bisphosphatase, subunit A, domain 1"/>
    <property type="match status" value="1"/>
</dbReference>
<evidence type="ECO:0000256" key="10">
    <source>
        <dbReference type="ARBA" id="ARBA00033209"/>
    </source>
</evidence>